<evidence type="ECO:0000313" key="7">
    <source>
        <dbReference type="Proteomes" id="UP000003763"/>
    </source>
</evidence>
<name>G5HHY0_9FIRM</name>
<gene>
    <name evidence="6" type="ORF">HMPREF9469_02170</name>
</gene>
<dbReference type="EMBL" id="ADLJ01000015">
    <property type="protein sequence ID" value="EHE98971.1"/>
    <property type="molecule type" value="Genomic_DNA"/>
</dbReference>
<proteinExistence type="predicted"/>
<dbReference type="SMART" id="SM00304">
    <property type="entry name" value="HAMP"/>
    <property type="match status" value="1"/>
</dbReference>
<dbReference type="Proteomes" id="UP000003763">
    <property type="component" value="Unassembled WGS sequence"/>
</dbReference>
<evidence type="ECO:0000259" key="5">
    <source>
        <dbReference type="PROSITE" id="PS50885"/>
    </source>
</evidence>
<keyword evidence="2" id="KW-0597">Phosphoprotein</keyword>
<dbReference type="AlphaFoldDB" id="G5HHY0"/>
<dbReference type="PANTHER" id="PTHR34220:SF7">
    <property type="entry name" value="SENSOR HISTIDINE KINASE YPDA"/>
    <property type="match status" value="1"/>
</dbReference>
<evidence type="ECO:0000256" key="1">
    <source>
        <dbReference type="ARBA" id="ARBA00004370"/>
    </source>
</evidence>
<dbReference type="PANTHER" id="PTHR34220">
    <property type="entry name" value="SENSOR HISTIDINE KINASE YPDA"/>
    <property type="match status" value="1"/>
</dbReference>
<comment type="caution">
    <text evidence="6">The sequence shown here is derived from an EMBL/GenBank/DDBJ whole genome shotgun (WGS) entry which is preliminary data.</text>
</comment>
<organism evidence="6 7">
    <name type="scientific">[Clostridium] citroniae WAL-17108</name>
    <dbReference type="NCBI Taxonomy" id="742733"/>
    <lineage>
        <taxon>Bacteria</taxon>
        <taxon>Bacillati</taxon>
        <taxon>Bacillota</taxon>
        <taxon>Clostridia</taxon>
        <taxon>Lachnospirales</taxon>
        <taxon>Lachnospiraceae</taxon>
        <taxon>Enterocloster</taxon>
    </lineage>
</organism>
<dbReference type="GO" id="GO:0016020">
    <property type="term" value="C:membrane"/>
    <property type="evidence" value="ECO:0007669"/>
    <property type="project" value="UniProtKB-SubCell"/>
</dbReference>
<evidence type="ECO:0000256" key="3">
    <source>
        <dbReference type="ARBA" id="ARBA00022679"/>
    </source>
</evidence>
<dbReference type="Pfam" id="PF00672">
    <property type="entry name" value="HAMP"/>
    <property type="match status" value="1"/>
</dbReference>
<sequence>MTEKHRYSLKKRMIALLAGSLSFLVGLILFTIFLYIIYSNRKIADSNKRTIEYCANQINSNLDKVDVAMLGLVASNTDFHLLSGKTNTLQAHVSSQGLISQLSEYQRIYSFCDGFFVYSEDSFVYRDIFKQDYTYSQKQTIAGWVKDTIRSSHISYSNGWNTRTIDGSNYLVRFYGYRGTYLAALISFQSLSDIVLYSDQQAEIAFCLGNGTEVYGTHPDIDFSSVLGAGSYTIAGKPAWMILHTPIRESDVNLLLLVEQGGFLTSMSALQVSFFVISLYSVILIPLLLRWVRHAVVRPLDRLENTIIEIRSGNLTAIVPEFDVLEFQNVGTTFNEMMRQIRTLQLQAYERELVTQKAQQQYLQLQIRPHFYLNCLKELYAVAEQKDIKKIQKFILNISQHLRYIFRDQSELVPLRQELEHIHHYISIQQLTLARGTECIVDVPEMLMDFMIPPLTLSTFVENSCKHRTDRPQTTVIQVKAAYLDSCEEKYIALTVQDNGDGFSKKVLSEINLKNNQKIYTDSHVGIHNIQQRFRLIYGDSVMFAFYNTPQGPVSEIFIPVKEGDITGDSVNCG</sequence>
<dbReference type="PATRIC" id="fig|742733.3.peg.2249"/>
<keyword evidence="4" id="KW-0812">Transmembrane</keyword>
<dbReference type="HOGENOM" id="CLU_020473_4_0_9"/>
<dbReference type="Gene3D" id="6.10.340.10">
    <property type="match status" value="1"/>
</dbReference>
<keyword evidence="3" id="KW-0808">Transferase</keyword>
<dbReference type="RefSeq" id="WP_007861883.1">
    <property type="nucleotide sequence ID" value="NZ_JH376421.1"/>
</dbReference>
<dbReference type="Gene3D" id="3.30.565.10">
    <property type="entry name" value="Histidine kinase-like ATPase, C-terminal domain"/>
    <property type="match status" value="1"/>
</dbReference>
<comment type="subcellular location">
    <subcellularLocation>
        <location evidence="1">Membrane</location>
    </subcellularLocation>
</comment>
<feature type="transmembrane region" description="Helical" evidence="4">
    <location>
        <begin position="12"/>
        <end position="38"/>
    </location>
</feature>
<keyword evidence="4" id="KW-1133">Transmembrane helix</keyword>
<dbReference type="InterPro" id="IPR003660">
    <property type="entry name" value="HAMP_dom"/>
</dbReference>
<dbReference type="InterPro" id="IPR036890">
    <property type="entry name" value="HATPase_C_sf"/>
</dbReference>
<dbReference type="SUPFAM" id="SSF55874">
    <property type="entry name" value="ATPase domain of HSP90 chaperone/DNA topoisomerase II/histidine kinase"/>
    <property type="match status" value="1"/>
</dbReference>
<dbReference type="PROSITE" id="PS50885">
    <property type="entry name" value="HAMP"/>
    <property type="match status" value="1"/>
</dbReference>
<dbReference type="Pfam" id="PF06580">
    <property type="entry name" value="His_kinase"/>
    <property type="match status" value="1"/>
</dbReference>
<dbReference type="GO" id="GO:0000155">
    <property type="term" value="F:phosphorelay sensor kinase activity"/>
    <property type="evidence" value="ECO:0007669"/>
    <property type="project" value="InterPro"/>
</dbReference>
<dbReference type="InterPro" id="IPR050640">
    <property type="entry name" value="Bact_2-comp_sensor_kinase"/>
</dbReference>
<evidence type="ECO:0000256" key="4">
    <source>
        <dbReference type="SAM" id="Phobius"/>
    </source>
</evidence>
<dbReference type="CDD" id="cd06225">
    <property type="entry name" value="HAMP"/>
    <property type="match status" value="1"/>
</dbReference>
<reference evidence="6 7" key="1">
    <citation type="submission" date="2011-08" db="EMBL/GenBank/DDBJ databases">
        <title>The Genome Sequence of Clostridium citroniae WAL-17108.</title>
        <authorList>
            <consortium name="The Broad Institute Genome Sequencing Platform"/>
            <person name="Earl A."/>
            <person name="Ward D."/>
            <person name="Feldgarden M."/>
            <person name="Gevers D."/>
            <person name="Finegold S.M."/>
            <person name="Summanen P.H."/>
            <person name="Molitoris D.R."/>
            <person name="Vaisanen M.L."/>
            <person name="Daigneault M."/>
            <person name="Allen-Vercoe E."/>
            <person name="Young S.K."/>
            <person name="Zeng Q."/>
            <person name="Gargeya S."/>
            <person name="Fitzgerald M."/>
            <person name="Haas B."/>
            <person name="Abouelleil A."/>
            <person name="Alvarado L."/>
            <person name="Arachchi H.M."/>
            <person name="Berlin A."/>
            <person name="Brown A."/>
            <person name="Chapman S.B."/>
            <person name="Chen Z."/>
            <person name="Dunbar C."/>
            <person name="Freedman E."/>
            <person name="Gearin G."/>
            <person name="Gellesch M."/>
            <person name="Goldberg J."/>
            <person name="Griggs A."/>
            <person name="Gujja S."/>
            <person name="Heiman D."/>
            <person name="Howarth C."/>
            <person name="Larson L."/>
            <person name="Lui A."/>
            <person name="MacDonald P.J.P."/>
            <person name="Montmayeur A."/>
            <person name="Murphy C."/>
            <person name="Neiman D."/>
            <person name="Pearson M."/>
            <person name="Priest M."/>
            <person name="Roberts A."/>
            <person name="Saif S."/>
            <person name="Shea T."/>
            <person name="Shenoy N."/>
            <person name="Sisk P."/>
            <person name="Stolte C."/>
            <person name="Sykes S."/>
            <person name="Wortman J."/>
            <person name="Nusbaum C."/>
            <person name="Birren B."/>
        </authorList>
    </citation>
    <scope>NUCLEOTIDE SEQUENCE [LARGE SCALE GENOMIC DNA]</scope>
    <source>
        <strain evidence="6 7">WAL-17108</strain>
    </source>
</reference>
<feature type="domain" description="HAMP" evidence="5">
    <location>
        <begin position="294"/>
        <end position="346"/>
    </location>
</feature>
<protein>
    <recommendedName>
        <fullName evidence="5">HAMP domain-containing protein</fullName>
    </recommendedName>
</protein>
<keyword evidence="4" id="KW-0472">Membrane</keyword>
<accession>G5HHY0</accession>
<evidence type="ECO:0000313" key="6">
    <source>
        <dbReference type="EMBL" id="EHE98971.1"/>
    </source>
</evidence>
<evidence type="ECO:0000256" key="2">
    <source>
        <dbReference type="ARBA" id="ARBA00022553"/>
    </source>
</evidence>
<dbReference type="InterPro" id="IPR010559">
    <property type="entry name" value="Sig_transdc_His_kin_internal"/>
</dbReference>
<feature type="transmembrane region" description="Helical" evidence="4">
    <location>
        <begin position="272"/>
        <end position="292"/>
    </location>
</feature>
<dbReference type="eggNOG" id="COG2972">
    <property type="taxonomic scope" value="Bacteria"/>
</dbReference>